<reference evidence="4" key="1">
    <citation type="submission" date="2021-12" db="EMBL/GenBank/DDBJ databases">
        <title>Discovery of the Pendulisporaceae a myxobacterial family with distinct sporulation behavior and unique specialized metabolism.</title>
        <authorList>
            <person name="Garcia R."/>
            <person name="Popoff A."/>
            <person name="Bader C.D."/>
            <person name="Loehr J."/>
            <person name="Walesch S."/>
            <person name="Walt C."/>
            <person name="Boldt J."/>
            <person name="Bunk B."/>
            <person name="Haeckl F.J.F.P.J."/>
            <person name="Gunesch A.P."/>
            <person name="Birkelbach J."/>
            <person name="Nuebel U."/>
            <person name="Pietschmann T."/>
            <person name="Bach T."/>
            <person name="Mueller R."/>
        </authorList>
    </citation>
    <scope>NUCLEOTIDE SEQUENCE</scope>
    <source>
        <strain evidence="4">MSr11367</strain>
    </source>
</reference>
<proteinExistence type="predicted"/>
<feature type="chain" id="PRO_5045624468" evidence="2">
    <location>
        <begin position="23"/>
        <end position="527"/>
    </location>
</feature>
<dbReference type="InterPro" id="IPR052177">
    <property type="entry name" value="Divisome_Glycosyl_Hydrolase"/>
</dbReference>
<dbReference type="InterPro" id="IPR003790">
    <property type="entry name" value="GHL10"/>
</dbReference>
<dbReference type="EMBL" id="CP089983">
    <property type="protein sequence ID" value="WXB00960.1"/>
    <property type="molecule type" value="Genomic_DNA"/>
</dbReference>
<feature type="domain" description="Glycosyl hydrolase-like 10" evidence="3">
    <location>
        <begin position="45"/>
        <end position="356"/>
    </location>
</feature>
<organism evidence="4 5">
    <name type="scientific">Pendulispora rubella</name>
    <dbReference type="NCBI Taxonomy" id="2741070"/>
    <lineage>
        <taxon>Bacteria</taxon>
        <taxon>Pseudomonadati</taxon>
        <taxon>Myxococcota</taxon>
        <taxon>Myxococcia</taxon>
        <taxon>Myxococcales</taxon>
        <taxon>Sorangiineae</taxon>
        <taxon>Pendulisporaceae</taxon>
        <taxon>Pendulispora</taxon>
    </lineage>
</organism>
<dbReference type="InterPro" id="IPR017853">
    <property type="entry name" value="GH"/>
</dbReference>
<keyword evidence="5" id="KW-1185">Reference proteome</keyword>
<accession>A0ABZ2KVG6</accession>
<dbReference type="RefSeq" id="WP_394830567.1">
    <property type="nucleotide sequence ID" value="NZ_CP089929.1"/>
</dbReference>
<evidence type="ECO:0000256" key="2">
    <source>
        <dbReference type="SAM" id="SignalP"/>
    </source>
</evidence>
<dbReference type="PANTHER" id="PTHR43405">
    <property type="entry name" value="GLYCOSYL HYDROLASE DIGH"/>
    <property type="match status" value="1"/>
</dbReference>
<dbReference type="Gene3D" id="3.20.20.80">
    <property type="entry name" value="Glycosidases"/>
    <property type="match status" value="1"/>
</dbReference>
<dbReference type="Pfam" id="PF02638">
    <property type="entry name" value="GHL10"/>
    <property type="match status" value="1"/>
</dbReference>
<protein>
    <submittedName>
        <fullName evidence="4">Family 10 glycosylhydrolase</fullName>
    </submittedName>
</protein>
<evidence type="ECO:0000313" key="5">
    <source>
        <dbReference type="Proteomes" id="UP001374803"/>
    </source>
</evidence>
<evidence type="ECO:0000256" key="1">
    <source>
        <dbReference type="ARBA" id="ARBA00022729"/>
    </source>
</evidence>
<name>A0ABZ2KVG6_9BACT</name>
<evidence type="ECO:0000313" key="4">
    <source>
        <dbReference type="EMBL" id="WXB00960.1"/>
    </source>
</evidence>
<gene>
    <name evidence="4" type="ORF">LVJ94_29080</name>
</gene>
<dbReference type="PANTHER" id="PTHR43405:SF1">
    <property type="entry name" value="GLYCOSYL HYDROLASE DIGH"/>
    <property type="match status" value="1"/>
</dbReference>
<dbReference type="SUPFAM" id="SSF51445">
    <property type="entry name" value="(Trans)glycosidases"/>
    <property type="match status" value="1"/>
</dbReference>
<keyword evidence="1 2" id="KW-0732">Signal</keyword>
<sequence>MRLRSCVACFLGVLVTASAAGAAPSVSPAAKETQCTTNPATPKRQMRAAWIASVVNIDWPSRKGLPAAEQQAEYRKLLDDLKAKNFNAVIVQIRPTADAFWPSPYEPWSEWLTGEQGRDPGYDPLAFAIEEAHARNLEFHAWFNPYRVSMQNDPAKLVPSHPARQHPDWTFAYGPKLYYDPGHPAARTFVENAIMHAVDHYDIDGVHFDDYFYPYPITGKAVPDDATYAQYGAAYPNVHDWRRANINRLIEDMDAQIHFAKPWVKFGISPFGIWQNKSSDPRGSETGGFESYSGIYADSFKWVKEGWVDYINPQIYWNIGLPVADYSKLVPWWAQVVGGTGVHLYVGQSTYKIGTSGAWLDPEEMSRHLTFNRAYADVQGDVHFSAKDVLADRLGAVSKVVQAHHSRPALLPLKADLGGSAPRMPIIVQAKRGTGGVELTVRPVDLGGSAATTSVAIYRFDGIDLPGACGFADASHLLGTARTKAGENAAAHFVDATAQPGTMYTYYATALDRLQHEGPASPPRIVR</sequence>
<feature type="signal peptide" evidence="2">
    <location>
        <begin position="1"/>
        <end position="22"/>
    </location>
</feature>
<dbReference type="Proteomes" id="UP001374803">
    <property type="component" value="Chromosome"/>
</dbReference>
<evidence type="ECO:0000259" key="3">
    <source>
        <dbReference type="Pfam" id="PF02638"/>
    </source>
</evidence>